<evidence type="ECO:0000256" key="5">
    <source>
        <dbReference type="ARBA" id="ARBA00022989"/>
    </source>
</evidence>
<dbReference type="Gene3D" id="3.40.50.300">
    <property type="entry name" value="P-loop containing nucleotide triphosphate hydrolases"/>
    <property type="match status" value="1"/>
</dbReference>
<comment type="caution">
    <text evidence="11">The sequence shown here is derived from an EMBL/GenBank/DDBJ whole genome shotgun (WGS) entry which is preliminary data.</text>
</comment>
<evidence type="ECO:0000256" key="3">
    <source>
        <dbReference type="ARBA" id="ARBA00022741"/>
    </source>
</evidence>
<comment type="subcellular location">
    <subcellularLocation>
        <location evidence="1">Cell membrane</location>
        <topology evidence="1">Multi-pass membrane protein</topology>
    </subcellularLocation>
</comment>
<dbReference type="GO" id="GO:0005524">
    <property type="term" value="F:ATP binding"/>
    <property type="evidence" value="ECO:0007669"/>
    <property type="project" value="UniProtKB-KW"/>
</dbReference>
<organism evidence="11 12">
    <name type="scientific">Saccharothrix lopnurensis</name>
    <dbReference type="NCBI Taxonomy" id="1670621"/>
    <lineage>
        <taxon>Bacteria</taxon>
        <taxon>Bacillati</taxon>
        <taxon>Actinomycetota</taxon>
        <taxon>Actinomycetes</taxon>
        <taxon>Pseudonocardiales</taxon>
        <taxon>Pseudonocardiaceae</taxon>
        <taxon>Saccharothrix</taxon>
    </lineage>
</organism>
<feature type="domain" description="ABC transmembrane type-1" evidence="10">
    <location>
        <begin position="30"/>
        <end position="310"/>
    </location>
</feature>
<evidence type="ECO:0000256" key="4">
    <source>
        <dbReference type="ARBA" id="ARBA00022840"/>
    </source>
</evidence>
<dbReference type="PROSITE" id="PS50929">
    <property type="entry name" value="ABC_TM1F"/>
    <property type="match status" value="1"/>
</dbReference>
<feature type="transmembrane region" description="Helical" evidence="8">
    <location>
        <begin position="260"/>
        <end position="291"/>
    </location>
</feature>
<dbReference type="InterPro" id="IPR036640">
    <property type="entry name" value="ABC1_TM_sf"/>
</dbReference>
<sequence length="634" mass="64910">MMRELLAVASGARTRAAVGELLHPRRGPAWTAFLVLFAGTAAGLLTAPLLGRVVDVVTGGSADITRLVVALALVAVAQGVATAFGTSLVARLGEGVLADLRERFVVHALHLPLERVEGAGAGDLTSRVTRDVQVIADAVRTALPVMARSALTIGLTVVGIAVLDWRFLLPVLLALPIHVHTVRWYGGRAVRLYAAQRVAVGAQQQQLLDSIGGAATVRAFGLADEHVARVRSRSGEAVDLALRGIRLLTSFFGRLNLAEFIGLAGVLVTGFLLVGGGSVSVGTAAAAALYFHNLFNPVNAALALADDVQAAGASLARLVGVTDEPVPTAEGRVRPADASVRLTGVGHSYVDGHPALADVDLELGAGERVALVGASGAGKTTLAKLIAGVHRPTTGDIALGGVELASAVRSVALITQEVHVFAGPLADDLRLARPDAADEDLLAALDRVGALGWVRALPSGTATVVGEGGHRLTVAQAQQLALARLVLADPPVAILDEATADAGSAGARELEEAAARALDGRTGLLVAHRLTQAATADRVVVVEAGRVVESGTHERLLAAGGRYAALWAAWSGTRAGRGLGEGEARRLGEGEARGPGGVKVRVPGEDEARRPGGGEAAPLRDDRSQTPMSGRGPA</sequence>
<dbReference type="SUPFAM" id="SSF52540">
    <property type="entry name" value="P-loop containing nucleoside triphosphate hydrolases"/>
    <property type="match status" value="1"/>
</dbReference>
<dbReference type="EMBL" id="JBHSQO010000039">
    <property type="protein sequence ID" value="MFC6093205.1"/>
    <property type="molecule type" value="Genomic_DNA"/>
</dbReference>
<dbReference type="CDD" id="cd07346">
    <property type="entry name" value="ABC_6TM_exporters"/>
    <property type="match status" value="1"/>
</dbReference>
<evidence type="ECO:0000259" key="9">
    <source>
        <dbReference type="PROSITE" id="PS50893"/>
    </source>
</evidence>
<dbReference type="RefSeq" id="WP_380640180.1">
    <property type="nucleotide sequence ID" value="NZ_JBHSQO010000039.1"/>
</dbReference>
<dbReference type="Proteomes" id="UP001596220">
    <property type="component" value="Unassembled WGS sequence"/>
</dbReference>
<dbReference type="Gene3D" id="1.20.1560.10">
    <property type="entry name" value="ABC transporter type 1, transmembrane domain"/>
    <property type="match status" value="1"/>
</dbReference>
<proteinExistence type="predicted"/>
<name>A0ABW1PC64_9PSEU</name>
<feature type="transmembrane region" description="Helical" evidence="8">
    <location>
        <begin position="150"/>
        <end position="175"/>
    </location>
</feature>
<feature type="domain" description="ABC transporter" evidence="9">
    <location>
        <begin position="340"/>
        <end position="569"/>
    </location>
</feature>
<dbReference type="SUPFAM" id="SSF90123">
    <property type="entry name" value="ABC transporter transmembrane region"/>
    <property type="match status" value="1"/>
</dbReference>
<keyword evidence="3" id="KW-0547">Nucleotide-binding</keyword>
<evidence type="ECO:0000256" key="2">
    <source>
        <dbReference type="ARBA" id="ARBA00022692"/>
    </source>
</evidence>
<evidence type="ECO:0000256" key="1">
    <source>
        <dbReference type="ARBA" id="ARBA00004651"/>
    </source>
</evidence>
<dbReference type="InterPro" id="IPR003439">
    <property type="entry name" value="ABC_transporter-like_ATP-bd"/>
</dbReference>
<dbReference type="InterPro" id="IPR039421">
    <property type="entry name" value="Type_1_exporter"/>
</dbReference>
<dbReference type="InterPro" id="IPR027417">
    <property type="entry name" value="P-loop_NTPase"/>
</dbReference>
<keyword evidence="6 8" id="KW-0472">Membrane</keyword>
<evidence type="ECO:0000256" key="7">
    <source>
        <dbReference type="SAM" id="MobiDB-lite"/>
    </source>
</evidence>
<keyword evidence="2 8" id="KW-0812">Transmembrane</keyword>
<evidence type="ECO:0000313" key="11">
    <source>
        <dbReference type="EMBL" id="MFC6093205.1"/>
    </source>
</evidence>
<feature type="compositionally biased region" description="Basic and acidic residues" evidence="7">
    <location>
        <begin position="602"/>
        <end position="624"/>
    </location>
</feature>
<keyword evidence="5 8" id="KW-1133">Transmembrane helix</keyword>
<keyword evidence="12" id="KW-1185">Reference proteome</keyword>
<dbReference type="InterPro" id="IPR011527">
    <property type="entry name" value="ABC1_TM_dom"/>
</dbReference>
<feature type="transmembrane region" description="Helical" evidence="8">
    <location>
        <begin position="32"/>
        <end position="55"/>
    </location>
</feature>
<dbReference type="PANTHER" id="PTHR43394:SF1">
    <property type="entry name" value="ATP-BINDING CASSETTE SUB-FAMILY B MEMBER 10, MITOCHONDRIAL"/>
    <property type="match status" value="1"/>
</dbReference>
<evidence type="ECO:0000259" key="10">
    <source>
        <dbReference type="PROSITE" id="PS50929"/>
    </source>
</evidence>
<dbReference type="InterPro" id="IPR003593">
    <property type="entry name" value="AAA+_ATPase"/>
</dbReference>
<dbReference type="SMART" id="SM00382">
    <property type="entry name" value="AAA"/>
    <property type="match status" value="1"/>
</dbReference>
<evidence type="ECO:0000313" key="12">
    <source>
        <dbReference type="Proteomes" id="UP001596220"/>
    </source>
</evidence>
<feature type="transmembrane region" description="Helical" evidence="8">
    <location>
        <begin position="67"/>
        <end position="90"/>
    </location>
</feature>
<gene>
    <name evidence="11" type="ORF">ACFP3R_28370</name>
</gene>
<dbReference type="PANTHER" id="PTHR43394">
    <property type="entry name" value="ATP-DEPENDENT PERMEASE MDL1, MITOCHONDRIAL"/>
    <property type="match status" value="1"/>
</dbReference>
<evidence type="ECO:0000256" key="6">
    <source>
        <dbReference type="ARBA" id="ARBA00023136"/>
    </source>
</evidence>
<evidence type="ECO:0000256" key="8">
    <source>
        <dbReference type="SAM" id="Phobius"/>
    </source>
</evidence>
<protein>
    <submittedName>
        <fullName evidence="11">ABC transporter ATP-binding protein</fullName>
    </submittedName>
</protein>
<accession>A0ABW1PC64</accession>
<dbReference type="Pfam" id="PF00664">
    <property type="entry name" value="ABC_membrane"/>
    <property type="match status" value="1"/>
</dbReference>
<keyword evidence="4 11" id="KW-0067">ATP-binding</keyword>
<dbReference type="Pfam" id="PF00005">
    <property type="entry name" value="ABC_tran"/>
    <property type="match status" value="1"/>
</dbReference>
<reference evidence="12" key="1">
    <citation type="journal article" date="2019" name="Int. J. Syst. Evol. Microbiol.">
        <title>The Global Catalogue of Microorganisms (GCM) 10K type strain sequencing project: providing services to taxonomists for standard genome sequencing and annotation.</title>
        <authorList>
            <consortium name="The Broad Institute Genomics Platform"/>
            <consortium name="The Broad Institute Genome Sequencing Center for Infectious Disease"/>
            <person name="Wu L."/>
            <person name="Ma J."/>
        </authorList>
    </citation>
    <scope>NUCLEOTIDE SEQUENCE [LARGE SCALE GENOMIC DNA]</scope>
    <source>
        <strain evidence="12">CGMCC 4.7246</strain>
    </source>
</reference>
<dbReference type="PROSITE" id="PS50893">
    <property type="entry name" value="ABC_TRANSPORTER_2"/>
    <property type="match status" value="1"/>
</dbReference>
<feature type="region of interest" description="Disordered" evidence="7">
    <location>
        <begin position="585"/>
        <end position="634"/>
    </location>
</feature>